<dbReference type="EMBL" id="KZ345111">
    <property type="protein sequence ID" value="PIO75737.1"/>
    <property type="molecule type" value="Genomic_DNA"/>
</dbReference>
<name>A0A2G9UZS5_TELCI</name>
<reference evidence="2 3" key="1">
    <citation type="submission" date="2015-09" db="EMBL/GenBank/DDBJ databases">
        <title>Draft genome of the parasitic nematode Teladorsagia circumcincta isolate WARC Sus (inbred).</title>
        <authorList>
            <person name="Mitreva M."/>
        </authorList>
    </citation>
    <scope>NUCLEOTIDE SEQUENCE [LARGE SCALE GENOMIC DNA]</scope>
    <source>
        <strain evidence="2 3">S</strain>
    </source>
</reference>
<sequence length="219" mass="25282">MAQLDPRPPDYRAVEKLANGDIRSAINVIQFSLLSSRENFSIPDVFEAGSNDEVQLARIMICARATLFHNFKANRIARGFYAYNRPKWCPLADRTTQLKHELNEEFRFSGSSDQHCADTCVPYLAMIKPPTLTGNQYRLMSYLTRPWNFSWSTERDLWNHRMTGDPAYQTALSRDNSFKNSLSSPFDDEDDTDEEVFVIEDSEEEVQSDDSFDEPVTFH</sequence>
<dbReference type="Proteomes" id="UP000230423">
    <property type="component" value="Unassembled WGS sequence"/>
</dbReference>
<organism evidence="2 3">
    <name type="scientific">Teladorsagia circumcincta</name>
    <name type="common">Brown stomach worm</name>
    <name type="synonym">Ostertagia circumcincta</name>
    <dbReference type="NCBI Taxonomy" id="45464"/>
    <lineage>
        <taxon>Eukaryota</taxon>
        <taxon>Metazoa</taxon>
        <taxon>Ecdysozoa</taxon>
        <taxon>Nematoda</taxon>
        <taxon>Chromadorea</taxon>
        <taxon>Rhabditida</taxon>
        <taxon>Rhabditina</taxon>
        <taxon>Rhabditomorpha</taxon>
        <taxon>Strongyloidea</taxon>
        <taxon>Trichostrongylidae</taxon>
        <taxon>Teladorsagia</taxon>
    </lineage>
</organism>
<evidence type="ECO:0000313" key="3">
    <source>
        <dbReference type="Proteomes" id="UP000230423"/>
    </source>
</evidence>
<protein>
    <submittedName>
        <fullName evidence="2">Uncharacterized protein</fullName>
    </submittedName>
</protein>
<feature type="region of interest" description="Disordered" evidence="1">
    <location>
        <begin position="200"/>
        <end position="219"/>
    </location>
</feature>
<feature type="compositionally biased region" description="Acidic residues" evidence="1">
    <location>
        <begin position="200"/>
        <end position="213"/>
    </location>
</feature>
<keyword evidence="3" id="KW-1185">Reference proteome</keyword>
<accession>A0A2G9UZS5</accession>
<dbReference type="OrthoDB" id="5850849at2759"/>
<gene>
    <name evidence="2" type="ORF">TELCIR_02219</name>
</gene>
<dbReference type="AlphaFoldDB" id="A0A2G9UZS5"/>
<proteinExistence type="predicted"/>
<evidence type="ECO:0000313" key="2">
    <source>
        <dbReference type="EMBL" id="PIO75737.1"/>
    </source>
</evidence>
<evidence type="ECO:0000256" key="1">
    <source>
        <dbReference type="SAM" id="MobiDB-lite"/>
    </source>
</evidence>